<feature type="transmembrane region" description="Helical" evidence="7">
    <location>
        <begin position="846"/>
        <end position="868"/>
    </location>
</feature>
<comment type="similarity">
    <text evidence="2">Belongs to the SYG1 (TC 2.A.94) family.</text>
</comment>
<dbReference type="Pfam" id="PF03105">
    <property type="entry name" value="SPX"/>
    <property type="match status" value="1"/>
</dbReference>
<evidence type="ECO:0000256" key="2">
    <source>
        <dbReference type="ARBA" id="ARBA00009665"/>
    </source>
</evidence>
<keyword evidence="11" id="KW-1185">Reference proteome</keyword>
<feature type="transmembrane region" description="Helical" evidence="7">
    <location>
        <begin position="650"/>
        <end position="670"/>
    </location>
</feature>
<dbReference type="InterPro" id="IPR004342">
    <property type="entry name" value="EXS_C"/>
</dbReference>
<feature type="compositionally biased region" description="Low complexity" evidence="6">
    <location>
        <begin position="1143"/>
        <end position="1159"/>
    </location>
</feature>
<dbReference type="OMA" id="GDMYCSL"/>
<dbReference type="PANTHER" id="PTHR10783:SF103">
    <property type="entry name" value="SOLUTE CARRIER FAMILY 53 MEMBER 1"/>
    <property type="match status" value="1"/>
</dbReference>
<proteinExistence type="inferred from homology"/>
<dbReference type="GO" id="GO:0000822">
    <property type="term" value="F:inositol hexakisphosphate binding"/>
    <property type="evidence" value="ECO:0007669"/>
    <property type="project" value="TreeGrafter"/>
</dbReference>
<dbReference type="eggNOG" id="KOG1162">
    <property type="taxonomic scope" value="Eukaryota"/>
</dbReference>
<dbReference type="PROSITE" id="PS51382">
    <property type="entry name" value="SPX"/>
    <property type="match status" value="1"/>
</dbReference>
<keyword evidence="3 7" id="KW-0812">Transmembrane</keyword>
<organism evidence="10 11">
    <name type="scientific">Ophiostoma piceae (strain UAMH 11346)</name>
    <name type="common">Sap stain fungus</name>
    <dbReference type="NCBI Taxonomy" id="1262450"/>
    <lineage>
        <taxon>Eukaryota</taxon>
        <taxon>Fungi</taxon>
        <taxon>Dikarya</taxon>
        <taxon>Ascomycota</taxon>
        <taxon>Pezizomycotina</taxon>
        <taxon>Sordariomycetes</taxon>
        <taxon>Sordariomycetidae</taxon>
        <taxon>Ophiostomatales</taxon>
        <taxon>Ophiostomataceae</taxon>
        <taxon>Ophiostoma</taxon>
    </lineage>
</organism>
<evidence type="ECO:0000256" key="6">
    <source>
        <dbReference type="SAM" id="MobiDB-lite"/>
    </source>
</evidence>
<dbReference type="OrthoDB" id="9970435at2759"/>
<dbReference type="Pfam" id="PF03124">
    <property type="entry name" value="EXS"/>
    <property type="match status" value="1"/>
</dbReference>
<gene>
    <name evidence="10" type="ORF">F503_08439</name>
</gene>
<feature type="transmembrane region" description="Helical" evidence="7">
    <location>
        <begin position="801"/>
        <end position="826"/>
    </location>
</feature>
<feature type="region of interest" description="Disordered" evidence="6">
    <location>
        <begin position="1067"/>
        <end position="1159"/>
    </location>
</feature>
<dbReference type="GO" id="GO:0006817">
    <property type="term" value="P:phosphate ion transport"/>
    <property type="evidence" value="ECO:0007669"/>
    <property type="project" value="TreeGrafter"/>
</dbReference>
<dbReference type="GO" id="GO:0016036">
    <property type="term" value="P:cellular response to phosphate starvation"/>
    <property type="evidence" value="ECO:0007669"/>
    <property type="project" value="TreeGrafter"/>
</dbReference>
<feature type="region of interest" description="Disordered" evidence="6">
    <location>
        <begin position="932"/>
        <end position="964"/>
    </location>
</feature>
<feature type="region of interest" description="Disordered" evidence="6">
    <location>
        <begin position="983"/>
        <end position="1049"/>
    </location>
</feature>
<evidence type="ECO:0000256" key="7">
    <source>
        <dbReference type="SAM" id="Phobius"/>
    </source>
</evidence>
<evidence type="ECO:0000256" key="1">
    <source>
        <dbReference type="ARBA" id="ARBA00004141"/>
    </source>
</evidence>
<feature type="compositionally biased region" description="Polar residues" evidence="6">
    <location>
        <begin position="121"/>
        <end position="136"/>
    </location>
</feature>
<evidence type="ECO:0000256" key="4">
    <source>
        <dbReference type="ARBA" id="ARBA00022989"/>
    </source>
</evidence>
<evidence type="ECO:0000313" key="10">
    <source>
        <dbReference type="EMBL" id="EPE05908.1"/>
    </source>
</evidence>
<comment type="subcellular location">
    <subcellularLocation>
        <location evidence="1">Membrane</location>
        <topology evidence="1">Multi-pass membrane protein</topology>
    </subcellularLocation>
</comment>
<dbReference type="AlphaFoldDB" id="S3CHT2"/>
<evidence type="ECO:0000256" key="5">
    <source>
        <dbReference type="ARBA" id="ARBA00023136"/>
    </source>
</evidence>
<feature type="compositionally biased region" description="Polar residues" evidence="6">
    <location>
        <begin position="990"/>
        <end position="1008"/>
    </location>
</feature>
<feature type="compositionally biased region" description="Polar residues" evidence="6">
    <location>
        <begin position="187"/>
        <end position="214"/>
    </location>
</feature>
<dbReference type="HOGENOM" id="CLU_006116_1_0_1"/>
<feature type="domain" description="EXS" evidence="8">
    <location>
        <begin position="735"/>
        <end position="929"/>
    </location>
</feature>
<evidence type="ECO:0000313" key="11">
    <source>
        <dbReference type="Proteomes" id="UP000016923"/>
    </source>
</evidence>
<evidence type="ECO:0000259" key="9">
    <source>
        <dbReference type="PROSITE" id="PS51382"/>
    </source>
</evidence>
<accession>S3CHT2</accession>
<keyword evidence="4 7" id="KW-1133">Transmembrane helix</keyword>
<feature type="transmembrane region" description="Helical" evidence="7">
    <location>
        <begin position="625"/>
        <end position="644"/>
    </location>
</feature>
<dbReference type="GO" id="GO:0005886">
    <property type="term" value="C:plasma membrane"/>
    <property type="evidence" value="ECO:0007669"/>
    <property type="project" value="TreeGrafter"/>
</dbReference>
<feature type="region of interest" description="Disordered" evidence="6">
    <location>
        <begin position="315"/>
        <end position="366"/>
    </location>
</feature>
<feature type="compositionally biased region" description="Basic and acidic residues" evidence="6">
    <location>
        <begin position="315"/>
        <end position="324"/>
    </location>
</feature>
<dbReference type="InterPro" id="IPR004331">
    <property type="entry name" value="SPX_dom"/>
</dbReference>
<feature type="compositionally biased region" description="Polar residues" evidence="6">
    <location>
        <begin position="1017"/>
        <end position="1046"/>
    </location>
</feature>
<dbReference type="Proteomes" id="UP000016923">
    <property type="component" value="Unassembled WGS sequence"/>
</dbReference>
<sequence>MKFAKELEQELVPEWRIKYLNYKAGKKSVKAVSRAISKVNSTPVPRRSGDYFGPRQTPRLFTAGSPFSTKRQSIPKAGNDAGSGAAPPDHQSTYQPTIDEDGELRSLTSTPVDRPHYGSIMNPSRIRSPSVATDGSRTFELPAPAMRIPSNIEQPNPSAATGKAHAPGLASPDATKTAPPWTRPRIQRSTSMVSSVYRTQSGATMGQGGESSRSPAPYEMTPKQRLRRLFSAASPQQWPMGGSGYSARGIGSRDDIDLHEFDEVREREVDFFKFLDVELDKVETFYKLKEEQAGERLTLLREQLHEMRNRRIDEIQQAKRRGEEDGAQLSPGGSGDDEARTRIGSRGSGLGANGDSGHQSETDNENKGWDVHQEWIVPLKAKIFKPGPNSKALQKMPQTPRMTGGMVVIGGGQDPRRDYVRRPGDHDIPYRTAKRKLKLALQEFYRGLELLKSYAILNRTAFRKLNKKYDKAVNARPPYRYMNEKVNRSWFVNSTVVDDLIVATEDLYARYFERGNHKIAAGKLRALTKRPGDESGSAFRNGIMIGVGAVFAIQGTVDGAEKLFDPDPLVREQATYLLQIYGGYFLMLYLFTLFCIDCRIWTISKVNYPFIFEFDPRSHLDWRQLSQFPSFFFLVFGLFMWLNFSDASNASLYLYYPVILIGLSFILLFFPAPTLWHRSRKWFLYSHWRLFFAGLYPVEFRDFFLGDIYCSLVYSTCNIELFFCLYAHAWSNPSQCNSNHSRLLGFFSTLPPIWRLLQCLRRYRDTKNVFPHLVNGGKYTMTILSYVMLSLYRIEGSHRNLALFIAFSTVNSVYTSFWDLFMDFSLLQAGSRHFLLRDILALKRRWMYYAIMVIDPILRFSWIFYAVFTHDSQHSSICSFLVSFAEATRRGMWVLFRVENEHCANVAQYKASRDVPLPYHLHEAESIEQGRPLLSDDGNAHGNDDGAAGKAGTIGTGSVRPTTGADGTLSLAAAGRASTIVSIPGRATTAGGSSIRSNRQRPDTSATGGSEAVPTTAEGNQDASTAEEGLSTSAAGSPSQQAMQSGTLRRRFTTTLGKSIGKIMANAHKQDFEKKRKPGLVVSPIGRPGAVDDLPSSDEEHDDPNGTEGDSGDSDADLELELAENGGNNGYREDSSQQPAPPSSDRGGSSLRRGSSRPQ</sequence>
<name>S3CHT2_OPHP1</name>
<dbReference type="VEuPathDB" id="FungiDB:F503_08439"/>
<dbReference type="GO" id="GO:0005794">
    <property type="term" value="C:Golgi apparatus"/>
    <property type="evidence" value="ECO:0007669"/>
    <property type="project" value="TreeGrafter"/>
</dbReference>
<feature type="region of interest" description="Disordered" evidence="6">
    <location>
        <begin position="40"/>
        <end position="218"/>
    </location>
</feature>
<dbReference type="PROSITE" id="PS51380">
    <property type="entry name" value="EXS"/>
    <property type="match status" value="1"/>
</dbReference>
<feature type="compositionally biased region" description="Low complexity" evidence="6">
    <location>
        <begin position="945"/>
        <end position="957"/>
    </location>
</feature>
<dbReference type="STRING" id="1262450.S3CHT2"/>
<feature type="compositionally biased region" description="Acidic residues" evidence="6">
    <location>
        <begin position="1110"/>
        <end position="1122"/>
    </location>
</feature>
<feature type="domain" description="SPX" evidence="9">
    <location>
        <begin position="1"/>
        <end position="483"/>
    </location>
</feature>
<keyword evidence="5 7" id="KW-0472">Membrane</keyword>
<reference evidence="10 11" key="1">
    <citation type="journal article" date="2013" name="BMC Genomics">
        <title>The genome and transcriptome of the pine saprophyte Ophiostoma piceae, and a comparison with the bark beetle-associated pine pathogen Grosmannia clavigera.</title>
        <authorList>
            <person name="Haridas S."/>
            <person name="Wang Y."/>
            <person name="Lim L."/>
            <person name="Massoumi Alamouti S."/>
            <person name="Jackman S."/>
            <person name="Docking R."/>
            <person name="Robertson G."/>
            <person name="Birol I."/>
            <person name="Bohlmann J."/>
            <person name="Breuil C."/>
        </authorList>
    </citation>
    <scope>NUCLEOTIDE SEQUENCE [LARGE SCALE GENOMIC DNA]</scope>
    <source>
        <strain evidence="10 11">UAMH 11346</strain>
    </source>
</reference>
<dbReference type="EMBL" id="KE148155">
    <property type="protein sequence ID" value="EPE05908.1"/>
    <property type="molecule type" value="Genomic_DNA"/>
</dbReference>
<dbReference type="CDD" id="cd14475">
    <property type="entry name" value="SPX_SYG1_like"/>
    <property type="match status" value="1"/>
</dbReference>
<feature type="transmembrane region" description="Helical" evidence="7">
    <location>
        <begin position="576"/>
        <end position="596"/>
    </location>
</feature>
<evidence type="ECO:0000259" key="8">
    <source>
        <dbReference type="PROSITE" id="PS51380"/>
    </source>
</evidence>
<evidence type="ECO:0000256" key="3">
    <source>
        <dbReference type="ARBA" id="ARBA00022692"/>
    </source>
</evidence>
<dbReference type="PANTHER" id="PTHR10783">
    <property type="entry name" value="XENOTROPIC AND POLYTROPIC RETROVIRUS RECEPTOR 1-RELATED"/>
    <property type="match status" value="1"/>
</dbReference>
<protein>
    <submittedName>
        <fullName evidence="10">Exs family protein</fullName>
    </submittedName>
</protein>